<dbReference type="GeneID" id="94434650"/>
<evidence type="ECO:0000313" key="1">
    <source>
        <dbReference type="EMBL" id="PHJ14850.1"/>
    </source>
</evidence>
<proteinExistence type="predicted"/>
<sequence length="58" mass="6405">MISVGGVRLLGRVGEFSCSQVKSSRDVLLLLFLSTRQREYGSPIITTDSSRVYINLSV</sequence>
<dbReference type="EMBL" id="MIGC01010912">
    <property type="protein sequence ID" value="PHJ14850.1"/>
    <property type="molecule type" value="Genomic_DNA"/>
</dbReference>
<dbReference type="VEuPathDB" id="ToxoDB:CSUI_011339"/>
<dbReference type="Proteomes" id="UP000221165">
    <property type="component" value="Unassembled WGS sequence"/>
</dbReference>
<gene>
    <name evidence="1" type="ORF">CSUI_011339</name>
</gene>
<keyword evidence="2" id="KW-1185">Reference proteome</keyword>
<dbReference type="RefSeq" id="XP_067916584.1">
    <property type="nucleotide sequence ID" value="XM_068071439.1"/>
</dbReference>
<organism evidence="1 2">
    <name type="scientific">Cystoisospora suis</name>
    <dbReference type="NCBI Taxonomy" id="483139"/>
    <lineage>
        <taxon>Eukaryota</taxon>
        <taxon>Sar</taxon>
        <taxon>Alveolata</taxon>
        <taxon>Apicomplexa</taxon>
        <taxon>Conoidasida</taxon>
        <taxon>Coccidia</taxon>
        <taxon>Eucoccidiorida</taxon>
        <taxon>Eimeriorina</taxon>
        <taxon>Sarcocystidae</taxon>
        <taxon>Cystoisospora</taxon>
    </lineage>
</organism>
<protein>
    <submittedName>
        <fullName evidence="1">Uncharacterized protein</fullName>
    </submittedName>
</protein>
<accession>A0A2C6JSW9</accession>
<comment type="caution">
    <text evidence="1">The sequence shown here is derived from an EMBL/GenBank/DDBJ whole genome shotgun (WGS) entry which is preliminary data.</text>
</comment>
<name>A0A2C6JSW9_9APIC</name>
<evidence type="ECO:0000313" key="2">
    <source>
        <dbReference type="Proteomes" id="UP000221165"/>
    </source>
</evidence>
<dbReference type="AlphaFoldDB" id="A0A2C6JSW9"/>
<reference evidence="1 2" key="1">
    <citation type="journal article" date="2017" name="Int. J. Parasitol.">
        <title>The genome of the protozoan parasite Cystoisospora suis and a reverse vaccinology approach to identify vaccine candidates.</title>
        <authorList>
            <person name="Palmieri N."/>
            <person name="Shrestha A."/>
            <person name="Ruttkowski B."/>
            <person name="Beck T."/>
            <person name="Vogl C."/>
            <person name="Tomley F."/>
            <person name="Blake D.P."/>
            <person name="Joachim A."/>
        </authorList>
    </citation>
    <scope>NUCLEOTIDE SEQUENCE [LARGE SCALE GENOMIC DNA]</scope>
    <source>
        <strain evidence="1 2">Wien I</strain>
    </source>
</reference>